<evidence type="ECO:0000256" key="1">
    <source>
        <dbReference type="ARBA" id="ARBA00004141"/>
    </source>
</evidence>
<dbReference type="KEGG" id="fuv:JR347_14100"/>
<evidence type="ECO:0000256" key="3">
    <source>
        <dbReference type="ARBA" id="ARBA00022989"/>
    </source>
</evidence>
<keyword evidence="3 5" id="KW-1133">Transmembrane helix</keyword>
<dbReference type="EMBL" id="CP070608">
    <property type="protein sequence ID" value="QSE99410.1"/>
    <property type="molecule type" value="Genomic_DNA"/>
</dbReference>
<evidence type="ECO:0000256" key="5">
    <source>
        <dbReference type="SAM" id="Phobius"/>
    </source>
</evidence>
<organism evidence="7 8">
    <name type="scientific">Fulvivirga lutea</name>
    <dbReference type="NCBI Taxonomy" id="2810512"/>
    <lineage>
        <taxon>Bacteria</taxon>
        <taxon>Pseudomonadati</taxon>
        <taxon>Bacteroidota</taxon>
        <taxon>Cytophagia</taxon>
        <taxon>Cytophagales</taxon>
        <taxon>Fulvivirgaceae</taxon>
        <taxon>Fulvivirga</taxon>
    </lineage>
</organism>
<evidence type="ECO:0000313" key="8">
    <source>
        <dbReference type="Proteomes" id="UP000662783"/>
    </source>
</evidence>
<feature type="transmembrane region" description="Helical" evidence="5">
    <location>
        <begin position="91"/>
        <end position="110"/>
    </location>
</feature>
<evidence type="ECO:0000256" key="4">
    <source>
        <dbReference type="ARBA" id="ARBA00023136"/>
    </source>
</evidence>
<keyword evidence="4 5" id="KW-0472">Membrane</keyword>
<feature type="transmembrane region" description="Helical" evidence="5">
    <location>
        <begin position="69"/>
        <end position="85"/>
    </location>
</feature>
<protein>
    <submittedName>
        <fullName evidence="7">Rhomboid family intramembrane serine protease</fullName>
    </submittedName>
</protein>
<dbReference type="GO" id="GO:0016020">
    <property type="term" value="C:membrane"/>
    <property type="evidence" value="ECO:0007669"/>
    <property type="project" value="UniProtKB-SubCell"/>
</dbReference>
<evidence type="ECO:0000259" key="6">
    <source>
        <dbReference type="Pfam" id="PF01694"/>
    </source>
</evidence>
<feature type="transmembrane region" description="Helical" evidence="5">
    <location>
        <begin position="36"/>
        <end position="62"/>
    </location>
</feature>
<evidence type="ECO:0000313" key="7">
    <source>
        <dbReference type="EMBL" id="QSE99410.1"/>
    </source>
</evidence>
<feature type="transmembrane region" description="Helical" evidence="5">
    <location>
        <begin position="141"/>
        <end position="160"/>
    </location>
</feature>
<gene>
    <name evidence="7" type="ORF">JR347_14100</name>
</gene>
<dbReference type="AlphaFoldDB" id="A0A974WN86"/>
<name>A0A974WN86_9BACT</name>
<dbReference type="SUPFAM" id="SSF144091">
    <property type="entry name" value="Rhomboid-like"/>
    <property type="match status" value="1"/>
</dbReference>
<keyword evidence="2 5" id="KW-0812">Transmembrane</keyword>
<dbReference type="Pfam" id="PF01694">
    <property type="entry name" value="Rhomboid"/>
    <property type="match status" value="1"/>
</dbReference>
<keyword evidence="7" id="KW-0645">Protease</keyword>
<dbReference type="InterPro" id="IPR035952">
    <property type="entry name" value="Rhomboid-like_sf"/>
</dbReference>
<dbReference type="GO" id="GO:0004252">
    <property type="term" value="F:serine-type endopeptidase activity"/>
    <property type="evidence" value="ECO:0007669"/>
    <property type="project" value="InterPro"/>
</dbReference>
<dbReference type="Proteomes" id="UP000662783">
    <property type="component" value="Chromosome"/>
</dbReference>
<reference evidence="7" key="1">
    <citation type="submission" date="2021-02" db="EMBL/GenBank/DDBJ databases">
        <title>Fulvivirga sp. S481 isolated from sea water.</title>
        <authorList>
            <person name="Bae S.S."/>
            <person name="Baek K."/>
        </authorList>
    </citation>
    <scope>NUCLEOTIDE SEQUENCE</scope>
    <source>
        <strain evidence="7">S481</strain>
    </source>
</reference>
<evidence type="ECO:0000256" key="2">
    <source>
        <dbReference type="ARBA" id="ARBA00022692"/>
    </source>
</evidence>
<comment type="subcellular location">
    <subcellularLocation>
        <location evidence="1">Membrane</location>
        <topology evidence="1">Multi-pass membrane protein</topology>
    </subcellularLocation>
</comment>
<proteinExistence type="predicted"/>
<sequence>MWLLFALEFVYGFDLSLFGIIPRNIYGLIGVITSPYIHAGPIHLISNTFPLLFLSITLFYNYPRIARPVFYGCYLITNLLVWLLGRPYPHIGASGLVYGLATFAILFGLLRRDVRSIMISGVVLLLYGSIYYGVLPGDERVSWESHLFGTIVGMILAGYYSQEKKV</sequence>
<accession>A0A974WN86</accession>
<dbReference type="InterPro" id="IPR022764">
    <property type="entry name" value="Peptidase_S54_rhomboid_dom"/>
</dbReference>
<dbReference type="Gene3D" id="1.20.1540.10">
    <property type="entry name" value="Rhomboid-like"/>
    <property type="match status" value="1"/>
</dbReference>
<keyword evidence="8" id="KW-1185">Reference proteome</keyword>
<feature type="transmembrane region" description="Helical" evidence="5">
    <location>
        <begin position="117"/>
        <end position="135"/>
    </location>
</feature>
<feature type="domain" description="Peptidase S54 rhomboid" evidence="6">
    <location>
        <begin position="29"/>
        <end position="161"/>
    </location>
</feature>
<keyword evidence="7" id="KW-0378">Hydrolase</keyword>
<dbReference type="GO" id="GO:0006508">
    <property type="term" value="P:proteolysis"/>
    <property type="evidence" value="ECO:0007669"/>
    <property type="project" value="UniProtKB-KW"/>
</dbReference>